<evidence type="ECO:0000313" key="2">
    <source>
        <dbReference type="EMBL" id="SHK02368.1"/>
    </source>
</evidence>
<evidence type="ECO:0000313" key="3">
    <source>
        <dbReference type="Proteomes" id="UP000184363"/>
    </source>
</evidence>
<organism evidence="2 3">
    <name type="scientific">Pseudonocardia thermophila</name>
    <dbReference type="NCBI Taxonomy" id="1848"/>
    <lineage>
        <taxon>Bacteria</taxon>
        <taxon>Bacillati</taxon>
        <taxon>Actinomycetota</taxon>
        <taxon>Actinomycetes</taxon>
        <taxon>Pseudonocardiales</taxon>
        <taxon>Pseudonocardiaceae</taxon>
        <taxon>Pseudonocardia</taxon>
    </lineage>
</organism>
<sequence length="358" mass="40316">MTAAGNGSKPEWLVDDLGPKGASFIKLTDFAPPPERSYGILFTPDRLEKGYHVEEIRDGVYWVSVGWYDCMFVVTGSGVVVLDAPPAIGERLLSAIESVTKEPVTHLIYSHWHADHIGAARIFDPGITIVAHERTRDLLARFPDEYRPLPTETFATDATLEVGGVPIELSYKGQNHTEGNIFTYLPRQKVLAAIDIASPAWVTFRDCDSSENLAGWEQAHHQVLEYDFDTVVSGHVSRLGNRADVEEGVEYIDDLVRFSREALETIPMEYFHAGMDGPYKAAFRAVEENYFAALVNYVTKKMLERVTSNGQRWEERLNGADVLTKHNAFSMLEKTRLERTHNGYLRRDGTPTSDKFFI</sequence>
<dbReference type="Pfam" id="PF00753">
    <property type="entry name" value="Lactamase_B"/>
    <property type="match status" value="1"/>
</dbReference>
<name>A0A1M6P375_PSETH</name>
<dbReference type="SUPFAM" id="SSF56281">
    <property type="entry name" value="Metallo-hydrolase/oxidoreductase"/>
    <property type="match status" value="1"/>
</dbReference>
<evidence type="ECO:0000259" key="1">
    <source>
        <dbReference type="SMART" id="SM00849"/>
    </source>
</evidence>
<dbReference type="SMART" id="SM00849">
    <property type="entry name" value="Lactamase_B"/>
    <property type="match status" value="1"/>
</dbReference>
<proteinExistence type="predicted"/>
<dbReference type="Proteomes" id="UP000184363">
    <property type="component" value="Unassembled WGS sequence"/>
</dbReference>
<dbReference type="AlphaFoldDB" id="A0A1M6P375"/>
<dbReference type="InterPro" id="IPR036866">
    <property type="entry name" value="RibonucZ/Hydroxyglut_hydro"/>
</dbReference>
<protein>
    <submittedName>
        <fullName evidence="2">Glyoxylase, beta-lactamase superfamily II</fullName>
    </submittedName>
</protein>
<dbReference type="InterPro" id="IPR050855">
    <property type="entry name" value="NDM-1-like"/>
</dbReference>
<dbReference type="OrthoDB" id="5240502at2"/>
<dbReference type="Gene3D" id="3.60.15.10">
    <property type="entry name" value="Ribonuclease Z/Hydroxyacylglutathione hydrolase-like"/>
    <property type="match status" value="1"/>
</dbReference>
<dbReference type="CDD" id="cd16276">
    <property type="entry name" value="metallo-hydrolase-like_MBL-fold"/>
    <property type="match status" value="1"/>
</dbReference>
<gene>
    <name evidence="2" type="ORF">SAMN05443637_10220</name>
</gene>
<accession>A0A1M6P375</accession>
<dbReference type="EMBL" id="FRAP01000002">
    <property type="protein sequence ID" value="SHK02368.1"/>
    <property type="molecule type" value="Genomic_DNA"/>
</dbReference>
<feature type="domain" description="Metallo-beta-lactamase" evidence="1">
    <location>
        <begin position="67"/>
        <end position="235"/>
    </location>
</feature>
<dbReference type="STRING" id="1848.SAMN05443637_10220"/>
<dbReference type="PANTHER" id="PTHR42951:SF4">
    <property type="entry name" value="ACYL-COENZYME A THIOESTERASE MBLAC2"/>
    <property type="match status" value="1"/>
</dbReference>
<reference evidence="2 3" key="1">
    <citation type="submission" date="2016-11" db="EMBL/GenBank/DDBJ databases">
        <authorList>
            <person name="Jaros S."/>
            <person name="Januszkiewicz K."/>
            <person name="Wedrychowicz H."/>
        </authorList>
    </citation>
    <scope>NUCLEOTIDE SEQUENCE [LARGE SCALE GENOMIC DNA]</scope>
    <source>
        <strain evidence="2 3">DSM 43832</strain>
    </source>
</reference>
<keyword evidence="3" id="KW-1185">Reference proteome</keyword>
<dbReference type="InterPro" id="IPR001279">
    <property type="entry name" value="Metallo-B-lactamas"/>
</dbReference>
<dbReference type="RefSeq" id="WP_084754266.1">
    <property type="nucleotide sequence ID" value="NZ_CALGVN010000053.1"/>
</dbReference>
<dbReference type="PANTHER" id="PTHR42951">
    <property type="entry name" value="METALLO-BETA-LACTAMASE DOMAIN-CONTAINING"/>
    <property type="match status" value="1"/>
</dbReference>